<dbReference type="OrthoDB" id="2472181at2"/>
<dbReference type="InterPro" id="IPR025110">
    <property type="entry name" value="AMP-bd_C"/>
</dbReference>
<dbReference type="SMART" id="SM01294">
    <property type="entry name" value="PKS_PP_betabranch"/>
    <property type="match status" value="1"/>
</dbReference>
<dbReference type="Gene3D" id="3.30.300.30">
    <property type="match status" value="2"/>
</dbReference>
<dbReference type="InterPro" id="IPR006162">
    <property type="entry name" value="Ppantetheine_attach_site"/>
</dbReference>
<comment type="similarity">
    <text evidence="2">Belongs to the ATP-dependent AMP-binding enzyme family.</text>
</comment>
<dbReference type="InterPro" id="IPR020806">
    <property type="entry name" value="PKS_PP-bd"/>
</dbReference>
<keyword evidence="3" id="KW-0596">Phosphopantetheine</keyword>
<dbReference type="GO" id="GO:0031177">
    <property type="term" value="F:phosphopantetheine binding"/>
    <property type="evidence" value="ECO:0007669"/>
    <property type="project" value="InterPro"/>
</dbReference>
<accession>S3ZHF1</accession>
<dbReference type="Pfam" id="PF13193">
    <property type="entry name" value="AMP-binding_C"/>
    <property type="match status" value="2"/>
</dbReference>
<dbReference type="FunFam" id="3.40.50.12780:FF:000012">
    <property type="entry name" value="Non-ribosomal peptide synthetase"/>
    <property type="match status" value="1"/>
</dbReference>
<dbReference type="Gene3D" id="3.30.559.10">
    <property type="entry name" value="Chloramphenicol acetyltransferase-like domain"/>
    <property type="match status" value="2"/>
</dbReference>
<proteinExistence type="inferred from homology"/>
<dbReference type="InterPro" id="IPR020845">
    <property type="entry name" value="AMP-binding_CS"/>
</dbReference>
<dbReference type="InterPro" id="IPR010071">
    <property type="entry name" value="AA_adenyl_dom"/>
</dbReference>
<dbReference type="CDD" id="cd12117">
    <property type="entry name" value="A_NRPS_Srf_like"/>
    <property type="match status" value="1"/>
</dbReference>
<dbReference type="FunFam" id="3.40.50.980:FF:000001">
    <property type="entry name" value="Non-ribosomal peptide synthetase"/>
    <property type="match status" value="1"/>
</dbReference>
<evidence type="ECO:0000313" key="6">
    <source>
        <dbReference type="EMBL" id="EPH43046.1"/>
    </source>
</evidence>
<dbReference type="PANTHER" id="PTHR45527">
    <property type="entry name" value="NONRIBOSOMAL PEPTIDE SYNTHETASE"/>
    <property type="match status" value="1"/>
</dbReference>
<dbReference type="PATRIC" id="fig|1286094.4.peg.3828"/>
<dbReference type="Gene3D" id="3.40.50.980">
    <property type="match status" value="2"/>
</dbReference>
<dbReference type="Gene3D" id="1.10.1200.10">
    <property type="entry name" value="ACP-like"/>
    <property type="match status" value="1"/>
</dbReference>
<evidence type="ECO:0000256" key="2">
    <source>
        <dbReference type="ARBA" id="ARBA00006432"/>
    </source>
</evidence>
<dbReference type="SUPFAM" id="SSF47336">
    <property type="entry name" value="ACP-like"/>
    <property type="match status" value="2"/>
</dbReference>
<dbReference type="SUPFAM" id="SSF52777">
    <property type="entry name" value="CoA-dependent acyltransferases"/>
    <property type="match status" value="4"/>
</dbReference>
<dbReference type="FunFam" id="1.10.1200.10:FF:000016">
    <property type="entry name" value="Non-ribosomal peptide synthase"/>
    <property type="match status" value="2"/>
</dbReference>
<keyword evidence="7" id="KW-1185">Reference proteome</keyword>
<dbReference type="EMBL" id="AOPZ01000186">
    <property type="protein sequence ID" value="EPH43046.1"/>
    <property type="molecule type" value="Genomic_DNA"/>
</dbReference>
<organism evidence="6 7">
    <name type="scientific">Streptomyces aurantiacus JA 4570</name>
    <dbReference type="NCBI Taxonomy" id="1286094"/>
    <lineage>
        <taxon>Bacteria</taxon>
        <taxon>Bacillati</taxon>
        <taxon>Actinomycetota</taxon>
        <taxon>Actinomycetes</taxon>
        <taxon>Kitasatosporales</taxon>
        <taxon>Streptomycetaceae</taxon>
        <taxon>Streptomyces</taxon>
        <taxon>Streptomyces aurantiacus group</taxon>
    </lineage>
</organism>
<dbReference type="FunFam" id="2.30.38.10:FF:000001">
    <property type="entry name" value="Non-ribosomal peptide synthetase PvdI"/>
    <property type="match status" value="2"/>
</dbReference>
<evidence type="ECO:0000256" key="1">
    <source>
        <dbReference type="ARBA" id="ARBA00001957"/>
    </source>
</evidence>
<dbReference type="InterPro" id="IPR036736">
    <property type="entry name" value="ACP-like_sf"/>
</dbReference>
<dbReference type="GO" id="GO:0017000">
    <property type="term" value="P:antibiotic biosynthetic process"/>
    <property type="evidence" value="ECO:0007669"/>
    <property type="project" value="UniProtKB-ARBA"/>
</dbReference>
<evidence type="ECO:0000259" key="5">
    <source>
        <dbReference type="PROSITE" id="PS50075"/>
    </source>
</evidence>
<dbReference type="GO" id="GO:0005829">
    <property type="term" value="C:cytosol"/>
    <property type="evidence" value="ECO:0007669"/>
    <property type="project" value="TreeGrafter"/>
</dbReference>
<dbReference type="Gene3D" id="3.30.559.30">
    <property type="entry name" value="Nonribosomal peptide synthetase, condensation domain"/>
    <property type="match status" value="2"/>
</dbReference>
<dbReference type="RefSeq" id="WP_016642001.1">
    <property type="nucleotide sequence ID" value="NZ_AOPZ01000186.1"/>
</dbReference>
<sequence length="2151" mass="229549">MTVSHEGQAEREGDPVAGRRELLAERLAAGGTRICPASAAQRGLWLEDQLKPGRTDYTVVWPLRLTGRLDVAALRAALTALVARHEVLRTRFVGVDGEPVQVIDPPVTLECGLTDLTDAADDERDAHVRARVRAAGTRPFDLASGPLFLAELLRENERQHVLVLAAHHIVFDGWSWSVLLRDLSALYEDFRGGGRGDTLAPLPVQYGDYAAWEQELLSGEALDEDLTYWRAHLADAPETVELPTDFTVGPRGRSGAGARRPVSVPEVPASALAELCAREGATPFMGVLAAMGVVLGRYGATDDVVVSTLSANRAQLELEELIGSFVNTLPLRIDLSGAPTFRELLARCRTTALGAFAHQDLPFDRLVEELAPRRTAGATPYAQVALVLQNGPGEQQTLGGLGVESLSVETRTATFDLSIQLWPAGDGALDGFVEYASDLFDEPTALRFAGHVRRVLEQAATDPDLPIGAYALLTEDEHREALTAAGADTAPAPAACLHELVAAQAARTPDAIAVHCGEESLTYAELDRAADKLAARLRADGVGTEQLVGVCVRRSVRSVTALLGVLKAGAAYLPLEPDNPAERLAYVIADSGAATVVTQAGLRDRLPSDGFATVLLDDVLEAPAAPAPPPCGAGPDNLAYVIYTSGSTGLPKGVAVSHRAAVTRVHDPRFISLTEQDVMLHALALSFDVSVLEVFGALANGCRLAVLPGKAMPEHVGAFLVEHEVTVAWLTAALFHAVVDTAGDGLAGMRTLIAGGDQLSTSHVERALGLLDDSALLVNGYGPTEAAIFASTHTMRPRDGVEGRVPIGAPIAGTELYVLDTQFQLVPPGVAGELYIGGDCLARGYLGRQELTAERFLPNPFGTAGARLYRTGDLVRRRADGLLEFLGRTDHQVKVRGFRVELGEIEQVLRRHPAVGDAVVVAIADDRAEQTLVGYVEPAPGGAPRPGELIEHCRGTLPGYMVPAQLVVLDSLPLNPNGKVDRAALPDAGGVRPELNTGYVPARGPIEESVVSVWRDVLGLDRVGVHDNFFDLGGHSLLASRLLARIRRTFDRDLPLATFFAGPTVAELSTALGTSLTATPGTARPAPLPADRPDPLPASLGQRRLWFAHQLDPDSVDYTIVWPLRLLGTLDVAALRRAVAHVVARHEVLRTRFASVDGEPVQIIGPAGDFDCPLTDLRGLPKGERAAEVGARISAAAVRRFDLEAGGLFRAELLRVTDEEHVLLIRVHHIVFDGWSSSVLLRDLSALYEQFRTGDGRGGLPPLPVQYGDYTVWERNWLSGTVLTGQLDFWRGRLTGAPETTRLPADFVPDGPVRSGAGARYEVSFPAGPGTELAAFCARTGATPFMGLLAVLGVVLGRYGETEDVVVGTYSANRGQPELEELVGFFVNTLALRVDLSGNPGFRDLVARCRAVSLGAFAHQDVPFDRVVEELAPRRRAGETPYVRVALVMQNMPDEGGTLGDVRVESLPSDTRSATFDLALHVWPSPDGGLDGFVEYATDVFAERTAARFADHVRWVLEQALADPDRPVGELALLTPVEHHELITLAGGHGERFAADAPSTRFLRQAARTPDAAAFVVEGTTLTYADLERRSARLATRLRAAGAGPETPVGVCLPRGLDLPVAALAIWRAGGVYLPLDPGTPPTRMAHLLSDSGTNLVVTDTAGESLVPAEVRRLVLDVIAEDAADGTDHDVTLPPPADLDALAAVIYTSGSTGLPKGVAITARSLLNRIDWMASAARLGPGDTLCQKGSIGFVDGLWELLGGLLHGVPTVVATPEQGTDPRLLTGLLAEHGVTHLLVVPSLLHSLLEIPDLAGRLPALTRWVSSGEELPPSLARLFAERLPGRELRNLYGSSEAWDTLCQRVGDAPVPGRPVPVGDPISNTTAYVLDTELRPVPAGVTGDLYLAGACLARGYLGKPDLTAERFLPHPFDPEGGRIYRSGDRAVRRADGQIELAGRADLQLKIRGVRVEPAETERALAELPGVRQAVVTGWSRPGARDGAMELVAHVVPERDAPLDERALRAALTRVLPRHLVPTVFTVLDDLPLNASGKVDRAALPQPRPRTGAGAGTAATEHERALREIWANVLGIDTVGLHEDFFDLGGHSLLAIQLVDRIAESLGTRLDVHTVFEYPTVHTLGRLLSASPDPQEAPHV</sequence>
<comment type="cofactor">
    <cofactor evidence="1">
        <name>pantetheine 4'-phosphate</name>
        <dbReference type="ChEBI" id="CHEBI:47942"/>
    </cofactor>
</comment>
<dbReference type="PROSITE" id="PS00455">
    <property type="entry name" value="AMP_BINDING"/>
    <property type="match status" value="2"/>
</dbReference>
<dbReference type="FunFam" id="3.30.300.30:FF:000010">
    <property type="entry name" value="Enterobactin synthetase component F"/>
    <property type="match status" value="1"/>
</dbReference>
<comment type="caution">
    <text evidence="6">The sequence shown here is derived from an EMBL/GenBank/DDBJ whole genome shotgun (WGS) entry which is preliminary data.</text>
</comment>
<dbReference type="InterPro" id="IPR042099">
    <property type="entry name" value="ANL_N_sf"/>
</dbReference>
<dbReference type="GO" id="GO:0072330">
    <property type="term" value="P:monocarboxylic acid biosynthetic process"/>
    <property type="evidence" value="ECO:0007669"/>
    <property type="project" value="UniProtKB-ARBA"/>
</dbReference>
<dbReference type="CDD" id="cd05930">
    <property type="entry name" value="A_NRPS"/>
    <property type="match status" value="1"/>
</dbReference>
<evidence type="ECO:0000313" key="7">
    <source>
        <dbReference type="Proteomes" id="UP000014629"/>
    </source>
</evidence>
<dbReference type="GO" id="GO:0008610">
    <property type="term" value="P:lipid biosynthetic process"/>
    <property type="evidence" value="ECO:0007669"/>
    <property type="project" value="UniProtKB-ARBA"/>
</dbReference>
<reference evidence="6 7" key="1">
    <citation type="submission" date="2013-02" db="EMBL/GenBank/DDBJ databases">
        <title>Draft Genome Sequence of Streptomyces aurantiacus, Which Produces Setomimycin.</title>
        <authorList>
            <person name="Gruening B.A."/>
            <person name="Praeg A."/>
            <person name="Erxleben A."/>
            <person name="Guenther S."/>
            <person name="Mueller M."/>
        </authorList>
    </citation>
    <scope>NUCLEOTIDE SEQUENCE [LARGE SCALE GENOMIC DNA]</scope>
    <source>
        <strain evidence="6 7">JA 4570</strain>
    </source>
</reference>
<dbReference type="GO" id="GO:0044550">
    <property type="term" value="P:secondary metabolite biosynthetic process"/>
    <property type="evidence" value="ECO:0007669"/>
    <property type="project" value="UniProtKB-ARBA"/>
</dbReference>
<feature type="domain" description="Carrier" evidence="5">
    <location>
        <begin position="1001"/>
        <end position="1076"/>
    </location>
</feature>
<dbReference type="CDD" id="cd19531">
    <property type="entry name" value="LCL_NRPS-like"/>
    <property type="match status" value="2"/>
</dbReference>
<dbReference type="NCBIfam" id="TIGR01733">
    <property type="entry name" value="AA-adenyl-dom"/>
    <property type="match status" value="2"/>
</dbReference>
<feature type="domain" description="Carrier" evidence="5">
    <location>
        <begin position="2068"/>
        <end position="2143"/>
    </location>
</feature>
<dbReference type="Gene3D" id="3.40.50.12780">
    <property type="entry name" value="N-terminal domain of ligase-like"/>
    <property type="match status" value="1"/>
</dbReference>
<dbReference type="GO" id="GO:0043041">
    <property type="term" value="P:amino acid activation for nonribosomal peptide biosynthetic process"/>
    <property type="evidence" value="ECO:0007669"/>
    <property type="project" value="TreeGrafter"/>
</dbReference>
<dbReference type="GO" id="GO:0003824">
    <property type="term" value="F:catalytic activity"/>
    <property type="evidence" value="ECO:0007669"/>
    <property type="project" value="InterPro"/>
</dbReference>
<dbReference type="Gene3D" id="2.30.38.10">
    <property type="entry name" value="Luciferase, Domain 3"/>
    <property type="match status" value="1"/>
</dbReference>
<dbReference type="InterPro" id="IPR009081">
    <property type="entry name" value="PP-bd_ACP"/>
</dbReference>
<dbReference type="InterPro" id="IPR029058">
    <property type="entry name" value="AB_hydrolase_fold"/>
</dbReference>
<name>S3ZHF1_9ACTN</name>
<dbReference type="PROSITE" id="PS00012">
    <property type="entry name" value="PHOSPHOPANTETHEINE"/>
    <property type="match status" value="1"/>
</dbReference>
<protein>
    <submittedName>
        <fullName evidence="6">Putative Linear gramicidin synthase subunit D</fullName>
    </submittedName>
</protein>
<dbReference type="InterPro" id="IPR023213">
    <property type="entry name" value="CAT-like_dom_sf"/>
</dbReference>
<dbReference type="SUPFAM" id="SSF56801">
    <property type="entry name" value="Acetyl-CoA synthetase-like"/>
    <property type="match status" value="2"/>
</dbReference>
<dbReference type="SMART" id="SM00823">
    <property type="entry name" value="PKS_PP"/>
    <property type="match status" value="2"/>
</dbReference>
<dbReference type="PANTHER" id="PTHR45527:SF1">
    <property type="entry name" value="FATTY ACID SYNTHASE"/>
    <property type="match status" value="1"/>
</dbReference>
<dbReference type="InterPro" id="IPR000873">
    <property type="entry name" value="AMP-dep_synth/lig_dom"/>
</dbReference>
<evidence type="ECO:0000256" key="3">
    <source>
        <dbReference type="ARBA" id="ARBA00022450"/>
    </source>
</evidence>
<dbReference type="Pfam" id="PF00550">
    <property type="entry name" value="PP-binding"/>
    <property type="match status" value="2"/>
</dbReference>
<dbReference type="PROSITE" id="PS50075">
    <property type="entry name" value="CARRIER"/>
    <property type="match status" value="2"/>
</dbReference>
<dbReference type="Gene3D" id="3.40.50.1820">
    <property type="entry name" value="alpha/beta hydrolase"/>
    <property type="match status" value="1"/>
</dbReference>
<gene>
    <name evidence="6" type="ORF">STRAU_3874</name>
</gene>
<dbReference type="InterPro" id="IPR045851">
    <property type="entry name" value="AMP-bd_C_sf"/>
</dbReference>
<dbReference type="Proteomes" id="UP000014629">
    <property type="component" value="Unassembled WGS sequence"/>
</dbReference>
<dbReference type="Pfam" id="PF00668">
    <property type="entry name" value="Condensation"/>
    <property type="match status" value="2"/>
</dbReference>
<keyword evidence="4" id="KW-0597">Phosphoprotein</keyword>
<dbReference type="InterPro" id="IPR001242">
    <property type="entry name" value="Condensation_dom"/>
</dbReference>
<evidence type="ECO:0000256" key="4">
    <source>
        <dbReference type="ARBA" id="ARBA00022553"/>
    </source>
</evidence>
<dbReference type="Pfam" id="PF00501">
    <property type="entry name" value="AMP-binding"/>
    <property type="match status" value="2"/>
</dbReference>